<organism evidence="1 2">
    <name type="scientific">Loigolactobacillus coryniformis subsp. torquens DSM 20004 = KCTC 3535</name>
    <dbReference type="NCBI Taxonomy" id="1423822"/>
    <lineage>
        <taxon>Bacteria</taxon>
        <taxon>Bacillati</taxon>
        <taxon>Bacillota</taxon>
        <taxon>Bacilli</taxon>
        <taxon>Lactobacillales</taxon>
        <taxon>Lactobacillaceae</taxon>
        <taxon>Loigolactobacillus</taxon>
    </lineage>
</organism>
<keyword evidence="2" id="KW-1185">Reference proteome</keyword>
<reference evidence="1 2" key="1">
    <citation type="submission" date="2016-10" db="EMBL/GenBank/DDBJ databases">
        <title>The whole genome sequencing and assembly of L. cotyniformis subsp. torquens DSM 20004 strain.</title>
        <authorList>
            <person name="Park M.-K."/>
            <person name="Lee Y.-J."/>
            <person name="Yi H."/>
            <person name="Bahn Y.-S."/>
            <person name="Kim J.F."/>
            <person name="Lee D.-W."/>
        </authorList>
    </citation>
    <scope>NUCLEOTIDE SEQUENCE [LARGE SCALE GENOMIC DNA]</scope>
    <source>
        <strain evidence="1 2">DSM 20004</strain>
        <plasmid evidence="1 2">pLDW-4</plasmid>
    </source>
</reference>
<sequence>MNTTTQSDLALLFAPRAVTIDKIKLQGTVKEAKQAALLRELSSFAYQRSRKKKINESAINVEYELHKGATLELFYSFNGGMLIAEFNPNHWVDQASRGLLYYILSRLQSYLEQPLTTVAPWAIKRIDIAIDVFSRLSDWDIGVNTKATSERWSKAVPIDVDGTPYLKVRTRMNAKNEIQDQTYYFGRRSNKVDLIRVYDKQAKALDSELNDEELASLMKGHKDYWRIEFEVHKQDSINAILDGTADLLGGLSFTESYSYDRIAAWVTPRKVKARQRKYEYEVAGRAFNRVVAEYRAVLYAYLQGDELFNDEPPAFQKEIRDLAKYLANESDHTNSVRDVWLANRNSIAKQATAYQSRTPRAVELLHKAKVNKESPNYDLAVKATSLFAKYDYALQLENKNIASIPAFKTRYAEAVKIEKEAKRKGDLAAESDSDIESMFAEQNVLRQQYNEKNNQHN</sequence>
<protein>
    <recommendedName>
        <fullName evidence="3">Replication initiation protein</fullName>
    </recommendedName>
</protein>
<evidence type="ECO:0000313" key="2">
    <source>
        <dbReference type="Proteomes" id="UP000223559"/>
    </source>
</evidence>
<name>A0A2D1KSK8_9LACO</name>
<dbReference type="Proteomes" id="UP000223559">
    <property type="component" value="Plasmid pLDW-4"/>
</dbReference>
<gene>
    <name evidence="1" type="ORF">LC20004_14370</name>
</gene>
<geneLocation type="plasmid" evidence="1 2">
    <name>pLDW-4</name>
</geneLocation>
<accession>A0A2D1KSK8</accession>
<evidence type="ECO:0008006" key="3">
    <source>
        <dbReference type="Google" id="ProtNLM"/>
    </source>
</evidence>
<keyword evidence="1" id="KW-0614">Plasmid</keyword>
<dbReference type="EMBL" id="CP017698">
    <property type="protein sequence ID" value="ATO45113.1"/>
    <property type="molecule type" value="Genomic_DNA"/>
</dbReference>
<dbReference type="KEGG" id="lcy:LC20004_14370"/>
<dbReference type="AlphaFoldDB" id="A0A2D1KSK8"/>
<evidence type="ECO:0000313" key="1">
    <source>
        <dbReference type="EMBL" id="ATO45113.1"/>
    </source>
</evidence>
<proteinExistence type="predicted"/>